<organism evidence="6 7">
    <name type="scientific">Microbotryum saponariae</name>
    <dbReference type="NCBI Taxonomy" id="289078"/>
    <lineage>
        <taxon>Eukaryota</taxon>
        <taxon>Fungi</taxon>
        <taxon>Dikarya</taxon>
        <taxon>Basidiomycota</taxon>
        <taxon>Pucciniomycotina</taxon>
        <taxon>Microbotryomycetes</taxon>
        <taxon>Microbotryales</taxon>
        <taxon>Microbotryaceae</taxon>
        <taxon>Microbotryum</taxon>
    </lineage>
</organism>
<keyword evidence="4" id="KW-0462">Maltose metabolism</keyword>
<comment type="similarity">
    <text evidence="1">Belongs to the glycosyl hydrolase 13 family.</text>
</comment>
<dbReference type="InterPro" id="IPR045857">
    <property type="entry name" value="O16G_dom_2"/>
</dbReference>
<dbReference type="GO" id="GO:0000025">
    <property type="term" value="P:maltose catabolic process"/>
    <property type="evidence" value="ECO:0007669"/>
    <property type="project" value="TreeGrafter"/>
</dbReference>
<dbReference type="OrthoDB" id="1740265at2759"/>
<reference evidence="7" key="1">
    <citation type="submission" date="2016-10" db="EMBL/GenBank/DDBJ databases">
        <authorList>
            <person name="Jeantristanb JTB J.-T."/>
            <person name="Ricardo R."/>
        </authorList>
    </citation>
    <scope>NUCLEOTIDE SEQUENCE [LARGE SCALE GENOMIC DNA]</scope>
</reference>
<keyword evidence="3" id="KW-0326">Glycosidase</keyword>
<dbReference type="InterPro" id="IPR017853">
    <property type="entry name" value="GH"/>
</dbReference>
<feature type="domain" description="Glycosyl hydrolase family 13 catalytic" evidence="5">
    <location>
        <begin position="15"/>
        <end position="442"/>
    </location>
</feature>
<evidence type="ECO:0000313" key="7">
    <source>
        <dbReference type="Proteomes" id="UP000249723"/>
    </source>
</evidence>
<evidence type="ECO:0000256" key="4">
    <source>
        <dbReference type="ARBA" id="ARBA00026248"/>
    </source>
</evidence>
<dbReference type="SMART" id="SM00642">
    <property type="entry name" value="Aamy"/>
    <property type="match status" value="1"/>
</dbReference>
<evidence type="ECO:0000259" key="5">
    <source>
        <dbReference type="SMART" id="SM00642"/>
    </source>
</evidence>
<dbReference type="GO" id="GO:0004556">
    <property type="term" value="F:alpha-amylase activity"/>
    <property type="evidence" value="ECO:0007669"/>
    <property type="project" value="TreeGrafter"/>
</dbReference>
<name>A0A2X0N432_9BASI</name>
<dbReference type="CDD" id="cd11333">
    <property type="entry name" value="AmyAc_SI_OligoGlu_DGase"/>
    <property type="match status" value="1"/>
</dbReference>
<dbReference type="FunFam" id="3.90.400.10:FF:000002">
    <property type="entry name" value="Sucrose isomerase"/>
    <property type="match status" value="1"/>
</dbReference>
<dbReference type="InterPro" id="IPR013780">
    <property type="entry name" value="Glyco_hydro_b"/>
</dbReference>
<dbReference type="AlphaFoldDB" id="A0A2X0N432"/>
<dbReference type="SUPFAM" id="SSF51011">
    <property type="entry name" value="Glycosyl hydrolase domain"/>
    <property type="match status" value="1"/>
</dbReference>
<dbReference type="STRING" id="289078.A0A2X0N432"/>
<dbReference type="GO" id="GO:0004575">
    <property type="term" value="F:sucrose alpha-glucosidase activity"/>
    <property type="evidence" value="ECO:0007669"/>
    <property type="project" value="TreeGrafter"/>
</dbReference>
<dbReference type="GO" id="GO:0004574">
    <property type="term" value="F:oligo-1,6-glucosidase activity"/>
    <property type="evidence" value="ECO:0007669"/>
    <property type="project" value="TreeGrafter"/>
</dbReference>
<dbReference type="GO" id="GO:0005987">
    <property type="term" value="P:sucrose catabolic process"/>
    <property type="evidence" value="ECO:0007669"/>
    <property type="project" value="TreeGrafter"/>
</dbReference>
<evidence type="ECO:0000256" key="3">
    <source>
        <dbReference type="ARBA" id="ARBA00023295"/>
    </source>
</evidence>
<dbReference type="Gene3D" id="2.60.40.1180">
    <property type="entry name" value="Golgi alpha-mannosidase II"/>
    <property type="match status" value="1"/>
</dbReference>
<dbReference type="EMBL" id="FMWP01000107">
    <property type="protein sequence ID" value="SCZ99976.1"/>
    <property type="molecule type" value="Genomic_DNA"/>
</dbReference>
<dbReference type="SUPFAM" id="SSF51445">
    <property type="entry name" value="(Trans)glycosidases"/>
    <property type="match status" value="1"/>
</dbReference>
<dbReference type="Gene3D" id="3.90.400.10">
    <property type="entry name" value="Oligo-1,6-glucosidase, Domain 2"/>
    <property type="match status" value="1"/>
</dbReference>
<protein>
    <submittedName>
        <fullName evidence="6">BZ3500_MvSof-1268-A1-R1_Chr9g10366 protein</fullName>
    </submittedName>
</protein>
<dbReference type="GO" id="GO:0033934">
    <property type="term" value="F:glucan 1,4-alpha-maltotriohydrolase activity"/>
    <property type="evidence" value="ECO:0007669"/>
    <property type="project" value="TreeGrafter"/>
</dbReference>
<dbReference type="PANTHER" id="PTHR10357">
    <property type="entry name" value="ALPHA-AMYLASE FAMILY MEMBER"/>
    <property type="match status" value="1"/>
</dbReference>
<accession>A0A2X0N432</accession>
<sequence>MPHQRHWWKEGVVYQIYPRSFLDSNGDGEGDIPGITAKLDYLKHLGVDILWISPFFESPQKDNGYDISDFKNVHAPFGTVADVEDLIKGCHDRGMKILFDLVINHTSSEHEWFRQSRSSKTNPYRDYYIWRPAKYIDGVRHPPNNWRAVFGGSCWEWDEVTEEYYLHYYVKEQPDVNWENPKLRQALYDDAIKFWLDKGCDGFRVDTCNKYSKFTDFPDAEVIEPDAPYQNAIKFLTNGPRLHEFLREMYDETYAKYDCMTIGELGSTPLIQDVLKFVAAKERKFNMVIQFELSRLDHGPAGSRFHLMTHEWKLSQFKEITARYQRLTECQFDAWGVTYLENHDQGRSVPRYGSDKPEHRVNSAKMLATFLLTVSGTPIMYQGEELGMINCPKEWEIEDEYKDVATINQWAEMKATAAATNDTKLLVDGKRGIQQTARDHARTPMQWNDDKNAGFSTAENTWMRAMDSYKEINVAKQQGVDSSPLEHYRRLLALRKEHKDVFVYGHFEPSIDENNDHTYIYLKRSEDGSKKTVVALNFSDQIQIFQAPEGLTLIESLKFEDGGRKGVLGPFEAQVYMT</sequence>
<keyword evidence="2" id="KW-0378">Hydrolase</keyword>
<dbReference type="PANTHER" id="PTHR10357:SF179">
    <property type="entry name" value="NEUTRAL AND BASIC AMINO ACID TRANSPORT PROTEIN RBAT"/>
    <property type="match status" value="1"/>
</dbReference>
<dbReference type="InterPro" id="IPR006047">
    <property type="entry name" value="GH13_cat_dom"/>
</dbReference>
<dbReference type="Proteomes" id="UP000249723">
    <property type="component" value="Unassembled WGS sequence"/>
</dbReference>
<gene>
    <name evidence="6" type="ORF">BZ3500_MVSOF-1268-A1-R1_CHR9G10366</name>
</gene>
<keyword evidence="7" id="KW-1185">Reference proteome</keyword>
<evidence type="ECO:0000256" key="1">
    <source>
        <dbReference type="ARBA" id="ARBA00008061"/>
    </source>
</evidence>
<proteinExistence type="inferred from homology"/>
<dbReference type="Pfam" id="PF00128">
    <property type="entry name" value="Alpha-amylase"/>
    <property type="match status" value="1"/>
</dbReference>
<evidence type="ECO:0000256" key="2">
    <source>
        <dbReference type="ARBA" id="ARBA00022801"/>
    </source>
</evidence>
<dbReference type="FunFam" id="3.20.20.80:FF:000087">
    <property type="entry name" value="Oligo-1,6-glucosidase IMA1"/>
    <property type="match status" value="1"/>
</dbReference>
<evidence type="ECO:0000313" key="6">
    <source>
        <dbReference type="EMBL" id="SCZ99976.1"/>
    </source>
</evidence>
<dbReference type="Gene3D" id="3.20.20.80">
    <property type="entry name" value="Glycosidases"/>
    <property type="match status" value="1"/>
</dbReference>